<keyword evidence="1" id="KW-0732">Signal</keyword>
<gene>
    <name evidence="3" type="ORF">SAMN05216361_0169</name>
</gene>
<keyword evidence="4" id="KW-1185">Reference proteome</keyword>
<sequence length="187" mass="20501">MRLSLFLNVLILTCVIALPNKAMSVTIVDSVTWENSTYHLLSRGTWQDSESLGIALGGNLATINSQQEQDFLWGMWGLSGSSFHNFGEIWIGLTDEISEGHWAWSSGAPLNFSNWAPGEPNSLGVENYAHMWHSTAGTWNDASGSNEFAGIVEINTVDAPSASLFIILVTLLLAARKQPRYYPNLPS</sequence>
<name>A0A1M5DXD8_9ALTE</name>
<dbReference type="InterPro" id="IPR016187">
    <property type="entry name" value="CTDL_fold"/>
</dbReference>
<dbReference type="PANTHER" id="PTHR22803">
    <property type="entry name" value="MANNOSE, PHOSPHOLIPASE, LECTIN RECEPTOR RELATED"/>
    <property type="match status" value="1"/>
</dbReference>
<evidence type="ECO:0000313" key="4">
    <source>
        <dbReference type="Proteomes" id="UP000184520"/>
    </source>
</evidence>
<proteinExistence type="predicted"/>
<dbReference type="EMBL" id="FQWD01000001">
    <property type="protein sequence ID" value="SHF71698.1"/>
    <property type="molecule type" value="Genomic_DNA"/>
</dbReference>
<dbReference type="STRING" id="634436.SAMN05216361_0169"/>
<dbReference type="AlphaFoldDB" id="A0A1M5DXD8"/>
<dbReference type="PROSITE" id="PS50041">
    <property type="entry name" value="C_TYPE_LECTIN_2"/>
    <property type="match status" value="1"/>
</dbReference>
<dbReference type="SUPFAM" id="SSF56436">
    <property type="entry name" value="C-type lectin-like"/>
    <property type="match status" value="1"/>
</dbReference>
<reference evidence="4" key="1">
    <citation type="submission" date="2016-11" db="EMBL/GenBank/DDBJ databases">
        <authorList>
            <person name="Varghese N."/>
            <person name="Submissions S."/>
        </authorList>
    </citation>
    <scope>NUCLEOTIDE SEQUENCE [LARGE SCALE GENOMIC DNA]</scope>
    <source>
        <strain evidence="4">CGMCC 1.8995</strain>
    </source>
</reference>
<evidence type="ECO:0000313" key="3">
    <source>
        <dbReference type="EMBL" id="SHF71698.1"/>
    </source>
</evidence>
<dbReference type="Gene3D" id="3.10.100.10">
    <property type="entry name" value="Mannose-Binding Protein A, subunit A"/>
    <property type="match status" value="1"/>
</dbReference>
<feature type="domain" description="C-type lectin" evidence="2">
    <location>
        <begin position="33"/>
        <end position="153"/>
    </location>
</feature>
<protein>
    <submittedName>
        <fullName evidence="3">Lectin C-type domain-containing protein</fullName>
    </submittedName>
</protein>
<evidence type="ECO:0000256" key="1">
    <source>
        <dbReference type="SAM" id="SignalP"/>
    </source>
</evidence>
<dbReference type="InterPro" id="IPR016186">
    <property type="entry name" value="C-type_lectin-like/link_sf"/>
</dbReference>
<evidence type="ECO:0000259" key="2">
    <source>
        <dbReference type="PROSITE" id="PS50041"/>
    </source>
</evidence>
<dbReference type="SMART" id="SM00034">
    <property type="entry name" value="CLECT"/>
    <property type="match status" value="1"/>
</dbReference>
<dbReference type="CDD" id="cd00037">
    <property type="entry name" value="CLECT"/>
    <property type="match status" value="1"/>
</dbReference>
<feature type="chain" id="PRO_5012612449" evidence="1">
    <location>
        <begin position="23"/>
        <end position="187"/>
    </location>
</feature>
<feature type="signal peptide" evidence="1">
    <location>
        <begin position="1"/>
        <end position="22"/>
    </location>
</feature>
<dbReference type="Pfam" id="PF00059">
    <property type="entry name" value="Lectin_C"/>
    <property type="match status" value="1"/>
</dbReference>
<dbReference type="InterPro" id="IPR001304">
    <property type="entry name" value="C-type_lectin-like"/>
</dbReference>
<organism evidence="3 4">
    <name type="scientific">Marisediminitalea aggregata</name>
    <dbReference type="NCBI Taxonomy" id="634436"/>
    <lineage>
        <taxon>Bacteria</taxon>
        <taxon>Pseudomonadati</taxon>
        <taxon>Pseudomonadota</taxon>
        <taxon>Gammaproteobacteria</taxon>
        <taxon>Alteromonadales</taxon>
        <taxon>Alteromonadaceae</taxon>
        <taxon>Marisediminitalea</taxon>
    </lineage>
</organism>
<dbReference type="InterPro" id="IPR050111">
    <property type="entry name" value="C-type_lectin/snaclec_domain"/>
</dbReference>
<dbReference type="Proteomes" id="UP000184520">
    <property type="component" value="Unassembled WGS sequence"/>
</dbReference>
<accession>A0A1M5DXD8</accession>